<feature type="chain" id="PRO_5043404821" evidence="1">
    <location>
        <begin position="22"/>
        <end position="63"/>
    </location>
</feature>
<feature type="signal peptide" evidence="1">
    <location>
        <begin position="1"/>
        <end position="21"/>
    </location>
</feature>
<reference evidence="2 3" key="1">
    <citation type="submission" date="2024-04" db="EMBL/GenBank/DDBJ databases">
        <authorList>
            <person name="Rising A."/>
            <person name="Reimegard J."/>
            <person name="Sonavane S."/>
            <person name="Akerstrom W."/>
            <person name="Nylinder S."/>
            <person name="Hedman E."/>
            <person name="Kallberg Y."/>
        </authorList>
    </citation>
    <scope>NUCLEOTIDE SEQUENCE [LARGE SCALE GENOMIC DNA]</scope>
</reference>
<sequence length="63" mass="7234">MRMPKHKYLFYLMILLPNISGSSVELVFNDRIEKGLEIHGCAEVIFGSTVGIFCLLRRSETRC</sequence>
<dbReference type="EMBL" id="CAXIEN010000301">
    <property type="protein sequence ID" value="CAL1292231.1"/>
    <property type="molecule type" value="Genomic_DNA"/>
</dbReference>
<evidence type="ECO:0000313" key="2">
    <source>
        <dbReference type="EMBL" id="CAL1292231.1"/>
    </source>
</evidence>
<comment type="caution">
    <text evidence="2">The sequence shown here is derived from an EMBL/GenBank/DDBJ whole genome shotgun (WGS) entry which is preliminary data.</text>
</comment>
<keyword evidence="3" id="KW-1185">Reference proteome</keyword>
<evidence type="ECO:0000256" key="1">
    <source>
        <dbReference type="SAM" id="SignalP"/>
    </source>
</evidence>
<proteinExistence type="predicted"/>
<dbReference type="Proteomes" id="UP001497382">
    <property type="component" value="Unassembled WGS sequence"/>
</dbReference>
<keyword evidence="1" id="KW-0732">Signal</keyword>
<evidence type="ECO:0000313" key="3">
    <source>
        <dbReference type="Proteomes" id="UP001497382"/>
    </source>
</evidence>
<name>A0AAV2B7M1_9ARAC</name>
<dbReference type="AlphaFoldDB" id="A0AAV2B7M1"/>
<protein>
    <submittedName>
        <fullName evidence="2">Uncharacterized protein</fullName>
    </submittedName>
</protein>
<organism evidence="2 3">
    <name type="scientific">Larinioides sclopetarius</name>
    <dbReference type="NCBI Taxonomy" id="280406"/>
    <lineage>
        <taxon>Eukaryota</taxon>
        <taxon>Metazoa</taxon>
        <taxon>Ecdysozoa</taxon>
        <taxon>Arthropoda</taxon>
        <taxon>Chelicerata</taxon>
        <taxon>Arachnida</taxon>
        <taxon>Araneae</taxon>
        <taxon>Araneomorphae</taxon>
        <taxon>Entelegynae</taxon>
        <taxon>Araneoidea</taxon>
        <taxon>Araneidae</taxon>
        <taxon>Larinioides</taxon>
    </lineage>
</organism>
<gene>
    <name evidence="2" type="ORF">LARSCL_LOCUS17540</name>
</gene>
<accession>A0AAV2B7M1</accession>